<organism evidence="2 3">
    <name type="scientific">Paranoxybacillus vitaminiphilus</name>
    <dbReference type="NCBI Taxonomy" id="581036"/>
    <lineage>
        <taxon>Bacteria</taxon>
        <taxon>Bacillati</taxon>
        <taxon>Bacillota</taxon>
        <taxon>Bacilli</taxon>
        <taxon>Bacillales</taxon>
        <taxon>Anoxybacillaceae</taxon>
        <taxon>Paranoxybacillus</taxon>
    </lineage>
</organism>
<evidence type="ECO:0000256" key="1">
    <source>
        <dbReference type="SAM" id="Phobius"/>
    </source>
</evidence>
<proteinExistence type="predicted"/>
<evidence type="ECO:0000313" key="3">
    <source>
        <dbReference type="Proteomes" id="UP000248555"/>
    </source>
</evidence>
<feature type="transmembrane region" description="Helical" evidence="1">
    <location>
        <begin position="12"/>
        <end position="30"/>
    </location>
</feature>
<keyword evidence="1" id="KW-0472">Membrane</keyword>
<dbReference type="RefSeq" id="WP_245934748.1">
    <property type="nucleotide sequence ID" value="NZ_QLMH01000006.1"/>
</dbReference>
<keyword evidence="3" id="KW-1185">Reference proteome</keyword>
<sequence length="162" mass="18819">MKVYIREVQKAPWYFIVPVILVTGLIWYGLIQQIVFDIPFGANPASDTEMWVLLVVFGILFPTFFLSIKLTTEIREDGIYVRFSPFVSRFLPYKDIKQAEACTYNPLSYGGWGIRWNPKKGWVYNMKGNKGVLIELKNGKQLLIGSKKPEELVRHMKIIKTR</sequence>
<dbReference type="InterPro" id="IPR046139">
    <property type="entry name" value="DUF6141"/>
</dbReference>
<keyword evidence="1" id="KW-1133">Transmembrane helix</keyword>
<dbReference type="EMBL" id="QLMH01000006">
    <property type="protein sequence ID" value="RAK19425.1"/>
    <property type="molecule type" value="Genomic_DNA"/>
</dbReference>
<accession>A0A327YI34</accession>
<name>A0A327YI34_9BACL</name>
<keyword evidence="1" id="KW-0812">Transmembrane</keyword>
<reference evidence="2 3" key="1">
    <citation type="submission" date="2018-06" db="EMBL/GenBank/DDBJ databases">
        <title>Genomic Encyclopedia of Type Strains, Phase III (KMG-III): the genomes of soil and plant-associated and newly described type strains.</title>
        <authorList>
            <person name="Whitman W."/>
        </authorList>
    </citation>
    <scope>NUCLEOTIDE SEQUENCE [LARGE SCALE GENOMIC DNA]</scope>
    <source>
        <strain evidence="2 3">CGMCC 1.8979</strain>
    </source>
</reference>
<protein>
    <recommendedName>
        <fullName evidence="4">PH (Pleckstrin Homology) domain-containing protein</fullName>
    </recommendedName>
</protein>
<dbReference type="Pfam" id="PF19638">
    <property type="entry name" value="DUF6141"/>
    <property type="match status" value="1"/>
</dbReference>
<comment type="caution">
    <text evidence="2">The sequence shown here is derived from an EMBL/GenBank/DDBJ whole genome shotgun (WGS) entry which is preliminary data.</text>
</comment>
<dbReference type="AlphaFoldDB" id="A0A327YI34"/>
<evidence type="ECO:0000313" key="2">
    <source>
        <dbReference type="EMBL" id="RAK19425.1"/>
    </source>
</evidence>
<evidence type="ECO:0008006" key="4">
    <source>
        <dbReference type="Google" id="ProtNLM"/>
    </source>
</evidence>
<gene>
    <name evidence="2" type="ORF">B0I26_10645</name>
</gene>
<feature type="transmembrane region" description="Helical" evidence="1">
    <location>
        <begin position="50"/>
        <end position="68"/>
    </location>
</feature>
<dbReference type="Proteomes" id="UP000248555">
    <property type="component" value="Unassembled WGS sequence"/>
</dbReference>